<evidence type="ECO:0000313" key="5">
    <source>
        <dbReference type="EMBL" id="KAG6531012.1"/>
    </source>
</evidence>
<dbReference type="InterPro" id="IPR006869">
    <property type="entry name" value="DUF547"/>
</dbReference>
<dbReference type="OrthoDB" id="418495at2759"/>
<name>A0A8J5LUI5_ZINOF</name>
<dbReference type="AlphaFoldDB" id="A0A8J5LUI5"/>
<keyword evidence="1" id="KW-0175">Coiled coil</keyword>
<dbReference type="PANTHER" id="PTHR46248">
    <property type="entry name" value="EXPRESSED PROTEIN"/>
    <property type="match status" value="1"/>
</dbReference>
<dbReference type="Pfam" id="PF14389">
    <property type="entry name" value="Lzipper-MIP1"/>
    <property type="match status" value="1"/>
</dbReference>
<comment type="caution">
    <text evidence="5">The sequence shown here is derived from an EMBL/GenBank/DDBJ whole genome shotgun (WGS) entry which is preliminary data.</text>
</comment>
<proteinExistence type="predicted"/>
<dbReference type="EMBL" id="JACMSC010000002">
    <property type="protein sequence ID" value="KAG6531012.1"/>
    <property type="molecule type" value="Genomic_DNA"/>
</dbReference>
<gene>
    <name evidence="5" type="ORF">ZIOFF_004782</name>
</gene>
<dbReference type="PANTHER" id="PTHR46248:SF4">
    <property type="entry name" value="OS01G0147800 PROTEIN"/>
    <property type="match status" value="1"/>
</dbReference>
<evidence type="ECO:0000259" key="4">
    <source>
        <dbReference type="Pfam" id="PF14389"/>
    </source>
</evidence>
<feature type="coiled-coil region" evidence="1">
    <location>
        <begin position="56"/>
        <end position="83"/>
    </location>
</feature>
<evidence type="ECO:0000313" key="6">
    <source>
        <dbReference type="Proteomes" id="UP000734854"/>
    </source>
</evidence>
<accession>A0A8J5LUI5</accession>
<feature type="region of interest" description="Disordered" evidence="2">
    <location>
        <begin position="119"/>
        <end position="138"/>
    </location>
</feature>
<evidence type="ECO:0000256" key="1">
    <source>
        <dbReference type="SAM" id="Coils"/>
    </source>
</evidence>
<sequence length="504" mass="57237">MEEKNKHQKRLSLEEEVAVLQDALDKEQKLNQILQCALHGAFVCHSCVSSLAPLQAQVLLAELTMVEEEIMMLERKIEDLKMRIYLERNQERSSFRWQQRHFLCGLGGRRELHKLQPLPGLNHEQVPGDESEKLASDRETNLDLCHASSPQCISRDEESIMPETPNRLSEELLKTLIAIFQKLSQSTNQLNHESHKLPNSCVSSNNFHSYSKTSITTSSKDAMQRGESCGVLVPENEGEGKMGLKHKFVSCTKASLDLTRIELCVPAFGKLRALTHKLSAINPSFLSYKQKLAFWINIYNACIMHAFLQHGFPPSPDKLLALLNKAAINVGGVILNALAIEHFLLRHSLDTDHEVFNEKEGLLIHAYGLGYPEPNVRFALCRGSWSSPALRVYTAEDVVNELETAKTDYLEASVRIISKKKIILPKLLHWHMKDFADDLESLLEWIYSQLPVSGSLKRVLKECLSRDPRIPLPKLVQIQPHRADFRYLLPWREASSSYSISSSF</sequence>
<dbReference type="Pfam" id="PF04784">
    <property type="entry name" value="DUF547"/>
    <property type="match status" value="1"/>
</dbReference>
<feature type="domain" description="DUF547" evidence="3">
    <location>
        <begin position="284"/>
        <end position="410"/>
    </location>
</feature>
<dbReference type="InterPro" id="IPR025757">
    <property type="entry name" value="MIP1_Leuzipper"/>
</dbReference>
<dbReference type="Proteomes" id="UP000734854">
    <property type="component" value="Unassembled WGS sequence"/>
</dbReference>
<keyword evidence="6" id="KW-1185">Reference proteome</keyword>
<protein>
    <submittedName>
        <fullName evidence="5">Uncharacterized protein</fullName>
    </submittedName>
</protein>
<evidence type="ECO:0000256" key="2">
    <source>
        <dbReference type="SAM" id="MobiDB-lite"/>
    </source>
</evidence>
<evidence type="ECO:0000259" key="3">
    <source>
        <dbReference type="Pfam" id="PF04784"/>
    </source>
</evidence>
<organism evidence="5 6">
    <name type="scientific">Zingiber officinale</name>
    <name type="common">Ginger</name>
    <name type="synonym">Amomum zingiber</name>
    <dbReference type="NCBI Taxonomy" id="94328"/>
    <lineage>
        <taxon>Eukaryota</taxon>
        <taxon>Viridiplantae</taxon>
        <taxon>Streptophyta</taxon>
        <taxon>Embryophyta</taxon>
        <taxon>Tracheophyta</taxon>
        <taxon>Spermatophyta</taxon>
        <taxon>Magnoliopsida</taxon>
        <taxon>Liliopsida</taxon>
        <taxon>Zingiberales</taxon>
        <taxon>Zingiberaceae</taxon>
        <taxon>Zingiber</taxon>
    </lineage>
</organism>
<reference evidence="5 6" key="1">
    <citation type="submission" date="2020-08" db="EMBL/GenBank/DDBJ databases">
        <title>Plant Genome Project.</title>
        <authorList>
            <person name="Zhang R.-G."/>
        </authorList>
    </citation>
    <scope>NUCLEOTIDE SEQUENCE [LARGE SCALE GENOMIC DNA]</scope>
    <source>
        <tissue evidence="5">Rhizome</tissue>
    </source>
</reference>
<feature type="domain" description="Ternary complex factor MIP1 leucine-zipper" evidence="4">
    <location>
        <begin position="6"/>
        <end position="85"/>
    </location>
</feature>